<comment type="caution">
    <text evidence="1">The sequence shown here is derived from an EMBL/GenBank/DDBJ whole genome shotgun (WGS) entry which is preliminary data.</text>
</comment>
<keyword evidence="2" id="KW-1185">Reference proteome</keyword>
<dbReference type="AlphaFoldDB" id="A0ABC8QEK3"/>
<evidence type="ECO:0000313" key="1">
    <source>
        <dbReference type="EMBL" id="CAJ0796920.1"/>
    </source>
</evidence>
<gene>
    <name evidence="1" type="ORF">LMG18096_03329</name>
</gene>
<organism evidence="1 2">
    <name type="scientific">Ralstonia holmesii</name>
    <dbReference type="NCBI Taxonomy" id="3058602"/>
    <lineage>
        <taxon>Bacteria</taxon>
        <taxon>Pseudomonadati</taxon>
        <taxon>Pseudomonadota</taxon>
        <taxon>Betaproteobacteria</taxon>
        <taxon>Burkholderiales</taxon>
        <taxon>Burkholderiaceae</taxon>
        <taxon>Ralstonia</taxon>
    </lineage>
</organism>
<evidence type="ECO:0008006" key="3">
    <source>
        <dbReference type="Google" id="ProtNLM"/>
    </source>
</evidence>
<evidence type="ECO:0000313" key="2">
    <source>
        <dbReference type="Proteomes" id="UP001189663"/>
    </source>
</evidence>
<reference evidence="1 2" key="1">
    <citation type="submission" date="2023-07" db="EMBL/GenBank/DDBJ databases">
        <authorList>
            <person name="Peeters C."/>
        </authorList>
    </citation>
    <scope>NUCLEOTIDE SEQUENCE [LARGE SCALE GENOMIC DNA]</scope>
    <source>
        <strain evidence="1 2">LMG 18096</strain>
    </source>
</reference>
<accession>A0ABC8QEK3</accession>
<sequence>MICLHCYFGALQLLNSQIRKRQPGRSALTHESLVQWLRGKTAEEILDRATDSGRTDSLIAAT</sequence>
<protein>
    <recommendedName>
        <fullName evidence="3">Transposase</fullName>
    </recommendedName>
</protein>
<dbReference type="EMBL" id="CATZAT010000007">
    <property type="protein sequence ID" value="CAJ0796920.1"/>
    <property type="molecule type" value="Genomic_DNA"/>
</dbReference>
<dbReference type="Proteomes" id="UP001189663">
    <property type="component" value="Unassembled WGS sequence"/>
</dbReference>
<proteinExistence type="predicted"/>
<name>A0ABC8QEK3_9RALS</name>